<dbReference type="InterPro" id="IPR001789">
    <property type="entry name" value="Sig_transdc_resp-reg_receiver"/>
</dbReference>
<dbReference type="Gene3D" id="3.40.50.2300">
    <property type="match status" value="1"/>
</dbReference>
<gene>
    <name evidence="4" type="ORF">MEBOL_002667</name>
</gene>
<evidence type="ECO:0000313" key="5">
    <source>
        <dbReference type="Proteomes" id="UP000217289"/>
    </source>
</evidence>
<proteinExistence type="predicted"/>
<sequence>MLPCPSPILVVEQHPDVRTVIHAALEHEGYTSVPAPSTSRALRALGWMDRPGLILLDELLEEGDREGFIQFIRESRSLRVVPIVLLSVGGVHHPVAGIQAILRKPFHLDTLIDVVEAHCLH</sequence>
<dbReference type="OrthoDB" id="9788090at2"/>
<dbReference type="InterPro" id="IPR050595">
    <property type="entry name" value="Bact_response_regulator"/>
</dbReference>
<dbReference type="Pfam" id="PF00072">
    <property type="entry name" value="Response_reg"/>
    <property type="match status" value="1"/>
</dbReference>
<dbReference type="SMART" id="SM00448">
    <property type="entry name" value="REC"/>
    <property type="match status" value="1"/>
</dbReference>
<dbReference type="SUPFAM" id="SSF52172">
    <property type="entry name" value="CheY-like"/>
    <property type="match status" value="1"/>
</dbReference>
<protein>
    <submittedName>
        <fullName evidence="4">Response regulator</fullName>
    </submittedName>
</protein>
<dbReference type="PANTHER" id="PTHR44591:SF3">
    <property type="entry name" value="RESPONSE REGULATORY DOMAIN-CONTAINING PROTEIN"/>
    <property type="match status" value="1"/>
</dbReference>
<evidence type="ECO:0000313" key="4">
    <source>
        <dbReference type="EMBL" id="ATB29218.1"/>
    </source>
</evidence>
<reference evidence="4 5" key="1">
    <citation type="submission" date="2017-06" db="EMBL/GenBank/DDBJ databases">
        <authorList>
            <person name="Kim H.J."/>
            <person name="Triplett B.A."/>
        </authorList>
    </citation>
    <scope>NUCLEOTIDE SEQUENCE [LARGE SCALE GENOMIC DNA]</scope>
    <source>
        <strain evidence="4 5">DSM 14713</strain>
    </source>
</reference>
<dbReference type="PROSITE" id="PS50110">
    <property type="entry name" value="RESPONSE_REGULATORY"/>
    <property type="match status" value="1"/>
</dbReference>
<dbReference type="GO" id="GO:0000160">
    <property type="term" value="P:phosphorelay signal transduction system"/>
    <property type="evidence" value="ECO:0007669"/>
    <property type="project" value="InterPro"/>
</dbReference>
<accession>A0A250IDC6</accession>
<feature type="modified residue" description="4-aspartylphosphate" evidence="2">
    <location>
        <position position="57"/>
    </location>
</feature>
<feature type="domain" description="Response regulatory" evidence="3">
    <location>
        <begin position="7"/>
        <end position="119"/>
    </location>
</feature>
<dbReference type="KEGG" id="mbd:MEBOL_002667"/>
<name>A0A250IDC6_9BACT</name>
<evidence type="ECO:0000259" key="3">
    <source>
        <dbReference type="PROSITE" id="PS50110"/>
    </source>
</evidence>
<organism evidence="4 5">
    <name type="scientific">Melittangium boletus DSM 14713</name>
    <dbReference type="NCBI Taxonomy" id="1294270"/>
    <lineage>
        <taxon>Bacteria</taxon>
        <taxon>Pseudomonadati</taxon>
        <taxon>Myxococcota</taxon>
        <taxon>Myxococcia</taxon>
        <taxon>Myxococcales</taxon>
        <taxon>Cystobacterineae</taxon>
        <taxon>Archangiaceae</taxon>
        <taxon>Melittangium</taxon>
    </lineage>
</organism>
<dbReference type="AlphaFoldDB" id="A0A250IDC6"/>
<dbReference type="RefSeq" id="WP_095977813.1">
    <property type="nucleotide sequence ID" value="NZ_CP022163.1"/>
</dbReference>
<dbReference type="EMBL" id="CP022163">
    <property type="protein sequence ID" value="ATB29218.1"/>
    <property type="molecule type" value="Genomic_DNA"/>
</dbReference>
<evidence type="ECO:0000256" key="2">
    <source>
        <dbReference type="PROSITE-ProRule" id="PRU00169"/>
    </source>
</evidence>
<keyword evidence="5" id="KW-1185">Reference proteome</keyword>
<dbReference type="InterPro" id="IPR011006">
    <property type="entry name" value="CheY-like_superfamily"/>
</dbReference>
<dbReference type="Proteomes" id="UP000217289">
    <property type="component" value="Chromosome"/>
</dbReference>
<evidence type="ECO:0000256" key="1">
    <source>
        <dbReference type="ARBA" id="ARBA00022553"/>
    </source>
</evidence>
<dbReference type="PANTHER" id="PTHR44591">
    <property type="entry name" value="STRESS RESPONSE REGULATOR PROTEIN 1"/>
    <property type="match status" value="1"/>
</dbReference>
<keyword evidence="1 2" id="KW-0597">Phosphoprotein</keyword>